<evidence type="ECO:0000313" key="9">
    <source>
        <dbReference type="Proteomes" id="UP000266118"/>
    </source>
</evidence>
<dbReference type="AlphaFoldDB" id="A0A386HTQ2"/>
<sequence>MGRAKLPRKSTAIDMTPFCDVAFLLLTFFILTTKFKPDEKIPINTPSSVAAKVAPQKNYIMISLDKDGKAFLNSDREDVKTDAINILNKDHNLGLTDGEIHRLATMPIIGTSLQNLKAYSGLPTTALNDKLPGIPIQDTANNQLTEWMKAFVSVSQDLQGEDPENKANNLTIILKGDNLSKFPQFKNVISALTDNMILQFQMVTNPEMVPVGSELWRQAQNAAPAAKANG</sequence>
<evidence type="ECO:0000256" key="1">
    <source>
        <dbReference type="ARBA" id="ARBA00004162"/>
    </source>
</evidence>
<comment type="similarity">
    <text evidence="2 7">Belongs to the ExbD/TolR family.</text>
</comment>
<dbReference type="RefSeq" id="WP_119989901.1">
    <property type="nucleotide sequence ID" value="NZ_CP032489.1"/>
</dbReference>
<reference evidence="8 9" key="1">
    <citation type="submission" date="2018-09" db="EMBL/GenBank/DDBJ databases">
        <title>Arachidicoccus sp. nov., a bacterium isolated from soil.</title>
        <authorList>
            <person name="Weon H.-Y."/>
            <person name="Kwon S.-W."/>
            <person name="Lee S.A."/>
        </authorList>
    </citation>
    <scope>NUCLEOTIDE SEQUENCE [LARGE SCALE GENOMIC DNA]</scope>
    <source>
        <strain evidence="8 9">KIS59-12</strain>
    </source>
</reference>
<keyword evidence="4 7" id="KW-0812">Transmembrane</keyword>
<proteinExistence type="inferred from homology"/>
<dbReference type="Proteomes" id="UP000266118">
    <property type="component" value="Chromosome"/>
</dbReference>
<dbReference type="Pfam" id="PF02472">
    <property type="entry name" value="ExbD"/>
    <property type="match status" value="1"/>
</dbReference>
<dbReference type="GO" id="GO:0015031">
    <property type="term" value="P:protein transport"/>
    <property type="evidence" value="ECO:0007669"/>
    <property type="project" value="UniProtKB-KW"/>
</dbReference>
<comment type="subcellular location">
    <subcellularLocation>
        <location evidence="1">Cell membrane</location>
        <topology evidence="1">Single-pass membrane protein</topology>
    </subcellularLocation>
    <subcellularLocation>
        <location evidence="7">Cell membrane</location>
        <topology evidence="7">Single-pass type II membrane protein</topology>
    </subcellularLocation>
</comment>
<evidence type="ECO:0000256" key="3">
    <source>
        <dbReference type="ARBA" id="ARBA00022475"/>
    </source>
</evidence>
<dbReference type="PANTHER" id="PTHR30558">
    <property type="entry name" value="EXBD MEMBRANE COMPONENT OF PMF-DRIVEN MACROMOLECULE IMPORT SYSTEM"/>
    <property type="match status" value="1"/>
</dbReference>
<evidence type="ECO:0000313" key="8">
    <source>
        <dbReference type="EMBL" id="AYD48800.1"/>
    </source>
</evidence>
<keyword evidence="6" id="KW-0472">Membrane</keyword>
<keyword evidence="7" id="KW-0813">Transport</keyword>
<name>A0A386HTQ2_9BACT</name>
<evidence type="ECO:0000256" key="7">
    <source>
        <dbReference type="RuleBase" id="RU003879"/>
    </source>
</evidence>
<dbReference type="InterPro" id="IPR003400">
    <property type="entry name" value="ExbD"/>
</dbReference>
<evidence type="ECO:0000256" key="6">
    <source>
        <dbReference type="ARBA" id="ARBA00023136"/>
    </source>
</evidence>
<evidence type="ECO:0000256" key="2">
    <source>
        <dbReference type="ARBA" id="ARBA00005811"/>
    </source>
</evidence>
<organism evidence="8 9">
    <name type="scientific">Arachidicoccus soli</name>
    <dbReference type="NCBI Taxonomy" id="2341117"/>
    <lineage>
        <taxon>Bacteria</taxon>
        <taxon>Pseudomonadati</taxon>
        <taxon>Bacteroidota</taxon>
        <taxon>Chitinophagia</taxon>
        <taxon>Chitinophagales</taxon>
        <taxon>Chitinophagaceae</taxon>
        <taxon>Arachidicoccus</taxon>
    </lineage>
</organism>
<dbReference type="GO" id="GO:0005886">
    <property type="term" value="C:plasma membrane"/>
    <property type="evidence" value="ECO:0007669"/>
    <property type="project" value="UniProtKB-SubCell"/>
</dbReference>
<protein>
    <submittedName>
        <fullName evidence="8">Biopolymer transporter ExbD</fullName>
    </submittedName>
</protein>
<evidence type="ECO:0000256" key="4">
    <source>
        <dbReference type="ARBA" id="ARBA00022692"/>
    </source>
</evidence>
<keyword evidence="5" id="KW-1133">Transmembrane helix</keyword>
<dbReference type="PANTHER" id="PTHR30558:SF3">
    <property type="entry name" value="BIOPOLYMER TRANSPORT PROTEIN EXBD-RELATED"/>
    <property type="match status" value="1"/>
</dbReference>
<dbReference type="KEGG" id="ark:D6B99_15005"/>
<dbReference type="OrthoDB" id="9793581at2"/>
<gene>
    <name evidence="8" type="ORF">D6B99_15005</name>
</gene>
<accession>A0A386HTQ2</accession>
<evidence type="ECO:0000256" key="5">
    <source>
        <dbReference type="ARBA" id="ARBA00022989"/>
    </source>
</evidence>
<dbReference type="GO" id="GO:0022857">
    <property type="term" value="F:transmembrane transporter activity"/>
    <property type="evidence" value="ECO:0007669"/>
    <property type="project" value="InterPro"/>
</dbReference>
<dbReference type="EMBL" id="CP032489">
    <property type="protein sequence ID" value="AYD48800.1"/>
    <property type="molecule type" value="Genomic_DNA"/>
</dbReference>
<keyword evidence="9" id="KW-1185">Reference proteome</keyword>
<keyword evidence="7" id="KW-0653">Protein transport</keyword>
<keyword evidence="3" id="KW-1003">Cell membrane</keyword>